<feature type="region of interest" description="Disordered" evidence="1">
    <location>
        <begin position="479"/>
        <end position="864"/>
    </location>
</feature>
<dbReference type="Proteomes" id="UP000305067">
    <property type="component" value="Unassembled WGS sequence"/>
</dbReference>
<feature type="compositionally biased region" description="Polar residues" evidence="1">
    <location>
        <begin position="375"/>
        <end position="396"/>
    </location>
</feature>
<dbReference type="OrthoDB" id="432299at2759"/>
<feature type="compositionally biased region" description="Low complexity" evidence="1">
    <location>
        <begin position="600"/>
        <end position="611"/>
    </location>
</feature>
<dbReference type="AlphaFoldDB" id="A0A5C3QE57"/>
<keyword evidence="3" id="KW-1185">Reference proteome</keyword>
<dbReference type="STRING" id="1884261.A0A5C3QE57"/>
<feature type="compositionally biased region" description="Polar residues" evidence="1">
    <location>
        <begin position="75"/>
        <end position="109"/>
    </location>
</feature>
<feature type="compositionally biased region" description="Basic and acidic residues" evidence="1">
    <location>
        <begin position="766"/>
        <end position="775"/>
    </location>
</feature>
<feature type="compositionally biased region" description="Basic and acidic residues" evidence="1">
    <location>
        <begin position="195"/>
        <end position="208"/>
    </location>
</feature>
<feature type="compositionally biased region" description="Polar residues" evidence="1">
    <location>
        <begin position="160"/>
        <end position="169"/>
    </location>
</feature>
<feature type="compositionally biased region" description="Basic and acidic residues" evidence="1">
    <location>
        <begin position="140"/>
        <end position="151"/>
    </location>
</feature>
<feature type="compositionally biased region" description="Basic and acidic residues" evidence="1">
    <location>
        <begin position="819"/>
        <end position="838"/>
    </location>
</feature>
<feature type="region of interest" description="Disordered" evidence="1">
    <location>
        <begin position="182"/>
        <end position="239"/>
    </location>
</feature>
<reference evidence="2 3" key="1">
    <citation type="journal article" date="2019" name="Nat. Ecol. Evol.">
        <title>Megaphylogeny resolves global patterns of mushroom evolution.</title>
        <authorList>
            <person name="Varga T."/>
            <person name="Krizsan K."/>
            <person name="Foldi C."/>
            <person name="Dima B."/>
            <person name="Sanchez-Garcia M."/>
            <person name="Sanchez-Ramirez S."/>
            <person name="Szollosi G.J."/>
            <person name="Szarkandi J.G."/>
            <person name="Papp V."/>
            <person name="Albert L."/>
            <person name="Andreopoulos W."/>
            <person name="Angelini C."/>
            <person name="Antonin V."/>
            <person name="Barry K.W."/>
            <person name="Bougher N.L."/>
            <person name="Buchanan P."/>
            <person name="Buyck B."/>
            <person name="Bense V."/>
            <person name="Catcheside P."/>
            <person name="Chovatia M."/>
            <person name="Cooper J."/>
            <person name="Damon W."/>
            <person name="Desjardin D."/>
            <person name="Finy P."/>
            <person name="Geml J."/>
            <person name="Haridas S."/>
            <person name="Hughes K."/>
            <person name="Justo A."/>
            <person name="Karasinski D."/>
            <person name="Kautmanova I."/>
            <person name="Kiss B."/>
            <person name="Kocsube S."/>
            <person name="Kotiranta H."/>
            <person name="LaButti K.M."/>
            <person name="Lechner B.E."/>
            <person name="Liimatainen K."/>
            <person name="Lipzen A."/>
            <person name="Lukacs Z."/>
            <person name="Mihaltcheva S."/>
            <person name="Morgado L.N."/>
            <person name="Niskanen T."/>
            <person name="Noordeloos M.E."/>
            <person name="Ohm R.A."/>
            <person name="Ortiz-Santana B."/>
            <person name="Ovrebo C."/>
            <person name="Racz N."/>
            <person name="Riley R."/>
            <person name="Savchenko A."/>
            <person name="Shiryaev A."/>
            <person name="Soop K."/>
            <person name="Spirin V."/>
            <person name="Szebenyi C."/>
            <person name="Tomsovsky M."/>
            <person name="Tulloss R.E."/>
            <person name="Uehling J."/>
            <person name="Grigoriev I.V."/>
            <person name="Vagvolgyi C."/>
            <person name="Papp T."/>
            <person name="Martin F.M."/>
            <person name="Miettinen O."/>
            <person name="Hibbett D.S."/>
            <person name="Nagy L.G."/>
        </authorList>
    </citation>
    <scope>NUCLEOTIDE SEQUENCE [LARGE SCALE GENOMIC DNA]</scope>
    <source>
        <strain evidence="2 3">CBS 309.79</strain>
    </source>
</reference>
<feature type="region of interest" description="Disordered" evidence="1">
    <location>
        <begin position="27"/>
        <end position="169"/>
    </location>
</feature>
<name>A0A5C3QE57_9AGAR</name>
<feature type="compositionally biased region" description="Low complexity" evidence="1">
    <location>
        <begin position="54"/>
        <end position="65"/>
    </location>
</feature>
<evidence type="ECO:0000313" key="2">
    <source>
        <dbReference type="EMBL" id="TFK99369.1"/>
    </source>
</evidence>
<protein>
    <submittedName>
        <fullName evidence="2">Uncharacterized protein</fullName>
    </submittedName>
</protein>
<evidence type="ECO:0000256" key="1">
    <source>
        <dbReference type="SAM" id="MobiDB-lite"/>
    </source>
</evidence>
<feature type="compositionally biased region" description="Low complexity" evidence="1">
    <location>
        <begin position="753"/>
        <end position="764"/>
    </location>
</feature>
<feature type="compositionally biased region" description="Polar residues" evidence="1">
    <location>
        <begin position="126"/>
        <end position="135"/>
    </location>
</feature>
<sequence length="984" mass="105761">MANVILGSPNADGAEIEQIAALLEDSDSEMELASVTSTANGADDAHPPSPPPHTAASSTSTVWSTEQEKEHLDVVSSQVDKISTATVTKSTSGSSNESPLSTLNQSVMSPNVPAGSLPGSASAPSKVTTTTNTAHAQKMSGHEHAERHDVPSTRAPHKNPASSFPNTACNGVAHFSVGDTREREDVDPGTAGMTRSEDCVGHSTDVTKGKASQQEDLQAANETNKAAPTVSSDSTPVSLPPEVASVIRQRANRPDGVQQHSPVATPINGLSEAKTSSQENTDPKNVLLGVVLGKAYRQSGEQLSKERMDAIAEKAKSFITSEQCMRVWGMVGQAQKQIAAIRAETDGGTPDVANVGEGWTNGQQQAMISLKPESAPSQPNGNKTTSANIDTISSPSKEVPSAPIAMRNNKIVSTIESFLSGNMSLMLASVLNQQTSDSQSGYSAASKSFALPAPVKHASFLNVDSTLFAAPMVYGKAEASQPSDASSKYKGSTPRQAQPSEPSTANGSGIPIPSQAPPGLSKTNGAGIHLPLDAAFFNEPPPKAAAEKRPAEPTLEEGEYRRESKRRRISRSPSLRGRQFRNHSPGRSRRSQSRSESGRNESGSLPPSRYRSLSRESRQRYSRRDGASPRRRSTDAERRRQSPGRPKASTSALPYRDSQDGSTEYPGRYQSNHPGRRRRHRGSRSPLDGSRYGRYASVRSPSTTTGRRSPSPTYSTRSRVSRRSPSPRGRRPRSPPTPPPPRSRRPEDEASGRSRGLSIGSSVSERASRPPSERHHVGHPKSFQRPSHSRPPSPTSRSSRNPGRGGSMGAVEGATDVHPSSELRPDYGHYSDNPRSRGGEASSSKNEDALPHDHEQDRLQSTTHPVPGLWFAKVGLKHADILRTDLDVDPEMATALHIPPRSSDSNESEYNPSIHLRLLCLPTKAVHQKQSTSDWTSRQTMVDDLASIPVVWPRAGKVVVQVNEGERWGRTWLPPMLVEVGFSS</sequence>
<feature type="compositionally biased region" description="Low complexity" evidence="1">
    <location>
        <begin position="697"/>
        <end position="727"/>
    </location>
</feature>
<feature type="compositionally biased region" description="Low complexity" evidence="1">
    <location>
        <begin position="113"/>
        <end position="125"/>
    </location>
</feature>
<feature type="compositionally biased region" description="Basic and acidic residues" evidence="1">
    <location>
        <begin position="613"/>
        <end position="640"/>
    </location>
</feature>
<feature type="compositionally biased region" description="Basic and acidic residues" evidence="1">
    <location>
        <begin position="845"/>
        <end position="858"/>
    </location>
</feature>
<feature type="compositionally biased region" description="Polar residues" evidence="1">
    <location>
        <begin position="480"/>
        <end position="507"/>
    </location>
</feature>
<feature type="compositionally biased region" description="Basic residues" evidence="1">
    <location>
        <begin position="674"/>
        <end position="683"/>
    </location>
</feature>
<feature type="region of interest" description="Disordered" evidence="1">
    <location>
        <begin position="372"/>
        <end position="401"/>
    </location>
</feature>
<feature type="compositionally biased region" description="Basic residues" evidence="1">
    <location>
        <begin position="578"/>
        <end position="592"/>
    </location>
</feature>
<accession>A0A5C3QE57</accession>
<organism evidence="2 3">
    <name type="scientific">Pterulicium gracile</name>
    <dbReference type="NCBI Taxonomy" id="1884261"/>
    <lineage>
        <taxon>Eukaryota</taxon>
        <taxon>Fungi</taxon>
        <taxon>Dikarya</taxon>
        <taxon>Basidiomycota</taxon>
        <taxon>Agaricomycotina</taxon>
        <taxon>Agaricomycetes</taxon>
        <taxon>Agaricomycetidae</taxon>
        <taxon>Agaricales</taxon>
        <taxon>Pleurotineae</taxon>
        <taxon>Pterulaceae</taxon>
        <taxon>Pterulicium</taxon>
    </lineage>
</organism>
<proteinExistence type="predicted"/>
<feature type="compositionally biased region" description="Polar residues" evidence="1">
    <location>
        <begin position="209"/>
        <end position="237"/>
    </location>
</feature>
<evidence type="ECO:0000313" key="3">
    <source>
        <dbReference type="Proteomes" id="UP000305067"/>
    </source>
</evidence>
<dbReference type="EMBL" id="ML178834">
    <property type="protein sequence ID" value="TFK99369.1"/>
    <property type="molecule type" value="Genomic_DNA"/>
</dbReference>
<gene>
    <name evidence="2" type="ORF">BDV98DRAFT_179015</name>
</gene>